<dbReference type="Proteomes" id="UP000820977">
    <property type="component" value="Unassembled WGS sequence"/>
</dbReference>
<reference evidence="1 2" key="1">
    <citation type="submission" date="2020-05" db="EMBL/GenBank/DDBJ databases">
        <title>Distinct polysaccharide utilization as determinants for interspecies competition between intestinal Prevotella spp.</title>
        <authorList>
            <person name="Galvez E.J.C."/>
            <person name="Iljazovic A."/>
            <person name="Strowig T."/>
        </authorList>
    </citation>
    <scope>NUCLEOTIDE SEQUENCE [LARGE SCALE GENOMIC DNA]</scope>
    <source>
        <strain evidence="1 2">PCHR</strain>
    </source>
</reference>
<dbReference type="EMBL" id="JABKKJ010000004">
    <property type="protein sequence ID" value="NPE24686.1"/>
    <property type="molecule type" value="Genomic_DNA"/>
</dbReference>
<proteinExistence type="predicted"/>
<keyword evidence="2" id="KW-1185">Reference proteome</keyword>
<protein>
    <submittedName>
        <fullName evidence="1">Uncharacterized protein</fullName>
    </submittedName>
</protein>
<evidence type="ECO:0000313" key="2">
    <source>
        <dbReference type="Proteomes" id="UP000820977"/>
    </source>
</evidence>
<evidence type="ECO:0000313" key="1">
    <source>
        <dbReference type="EMBL" id="NPE24686.1"/>
    </source>
</evidence>
<comment type="caution">
    <text evidence="1">The sequence shown here is derived from an EMBL/GenBank/DDBJ whole genome shotgun (WGS) entry which is preliminary data.</text>
</comment>
<gene>
    <name evidence="1" type="ORF">HPS54_03995</name>
</gene>
<accession>A0ABX2AZW1</accession>
<organism evidence="1 2">
    <name type="scientific">Xylanibacter caecicola</name>
    <dbReference type="NCBI Taxonomy" id="2736294"/>
    <lineage>
        <taxon>Bacteria</taxon>
        <taxon>Pseudomonadati</taxon>
        <taxon>Bacteroidota</taxon>
        <taxon>Bacteroidia</taxon>
        <taxon>Bacteroidales</taxon>
        <taxon>Prevotellaceae</taxon>
        <taxon>Xylanibacter</taxon>
    </lineage>
</organism>
<name>A0ABX2AZW1_9BACT</name>
<dbReference type="RefSeq" id="WP_172344181.1">
    <property type="nucleotide sequence ID" value="NZ_CATJFF010000037.1"/>
</dbReference>
<sequence>MENCNKDNASRTQSSLLEIAEAKLILCKDNASRTQSSLLEIAEAKLILYKNMQLMIADFK</sequence>